<feature type="binding site" evidence="12">
    <location>
        <begin position="260"/>
        <end position="261"/>
    </location>
    <ligand>
        <name>L-histidine</name>
        <dbReference type="ChEBI" id="CHEBI:57595"/>
    </ligand>
</feature>
<evidence type="ECO:0000256" key="7">
    <source>
        <dbReference type="ARBA" id="ARBA00022840"/>
    </source>
</evidence>
<evidence type="ECO:0000256" key="6">
    <source>
        <dbReference type="ARBA" id="ARBA00022741"/>
    </source>
</evidence>
<dbReference type="HAMAP" id="MF_00127">
    <property type="entry name" value="His_tRNA_synth"/>
    <property type="match status" value="1"/>
</dbReference>
<dbReference type="Gene3D" id="3.40.50.800">
    <property type="entry name" value="Anticodon-binding domain"/>
    <property type="match status" value="1"/>
</dbReference>
<feature type="binding site" evidence="12">
    <location>
        <position position="256"/>
    </location>
    <ligand>
        <name>L-histidine</name>
        <dbReference type="ChEBI" id="CHEBI:57595"/>
    </ligand>
</feature>
<keyword evidence="6 11" id="KW-0547">Nucleotide-binding</keyword>
<evidence type="ECO:0000259" key="13">
    <source>
        <dbReference type="PROSITE" id="PS50862"/>
    </source>
</evidence>
<dbReference type="NCBIfam" id="TIGR00442">
    <property type="entry name" value="hisS"/>
    <property type="match status" value="1"/>
</dbReference>
<comment type="catalytic activity">
    <reaction evidence="10 11">
        <text>tRNA(His) + L-histidine + ATP = L-histidyl-tRNA(His) + AMP + diphosphate + H(+)</text>
        <dbReference type="Rhea" id="RHEA:17313"/>
        <dbReference type="Rhea" id="RHEA-COMP:9665"/>
        <dbReference type="Rhea" id="RHEA-COMP:9689"/>
        <dbReference type="ChEBI" id="CHEBI:15378"/>
        <dbReference type="ChEBI" id="CHEBI:30616"/>
        <dbReference type="ChEBI" id="CHEBI:33019"/>
        <dbReference type="ChEBI" id="CHEBI:57595"/>
        <dbReference type="ChEBI" id="CHEBI:78442"/>
        <dbReference type="ChEBI" id="CHEBI:78527"/>
        <dbReference type="ChEBI" id="CHEBI:456215"/>
        <dbReference type="EC" id="6.1.1.21"/>
    </reaction>
</comment>
<gene>
    <name evidence="11 14" type="primary">hisS</name>
    <name evidence="14" type="ORF">MAGMO_3324</name>
</gene>
<dbReference type="EC" id="6.1.1.21" evidence="11"/>
<dbReference type="PANTHER" id="PTHR43707">
    <property type="entry name" value="HISTIDYL-TRNA SYNTHETASE"/>
    <property type="match status" value="1"/>
</dbReference>
<protein>
    <recommendedName>
        <fullName evidence="11">Histidine--tRNA ligase</fullName>
        <ecNumber evidence="11">6.1.1.21</ecNumber>
    </recommendedName>
    <alternativeName>
        <fullName evidence="11">Histidyl-tRNA synthetase</fullName>
        <shortName evidence="11">HisRS</shortName>
    </alternativeName>
</protein>
<dbReference type="InterPro" id="IPR033656">
    <property type="entry name" value="HisRS_anticodon"/>
</dbReference>
<name>A0A1S7LNN3_MAGMO</name>
<dbReference type="GO" id="GO:0005737">
    <property type="term" value="C:cytoplasm"/>
    <property type="evidence" value="ECO:0007669"/>
    <property type="project" value="UniProtKB-SubCell"/>
</dbReference>
<feature type="binding site" evidence="12">
    <location>
        <position position="110"/>
    </location>
    <ligand>
        <name>L-histidine</name>
        <dbReference type="ChEBI" id="CHEBI:57595"/>
    </ligand>
</feature>
<dbReference type="Pfam" id="PF03129">
    <property type="entry name" value="HGTP_anticodon"/>
    <property type="match status" value="1"/>
</dbReference>
<evidence type="ECO:0000256" key="10">
    <source>
        <dbReference type="ARBA" id="ARBA00047639"/>
    </source>
</evidence>
<comment type="subunit">
    <text evidence="3 11">Homodimer.</text>
</comment>
<accession>A0A1S7LNN3</accession>
<sequence>MIKPVRGVRDILPDETSRWQFLESTLRTVFGRYGFGELRLPLFEKSELFARAVGETTDIVEKEMYVFEDRGGESLSLRPEGTASAVRSFINNGFDRQLPWKAYYIGPMFRYERPQKGRYRQFHQAGAELFGPEGPLADAEMMAMVLRALESLGLSGRLTLEINSLGCPACRPAYREKLIAYLQREQEELCGNCQNRMERNPLRVLDCKNPTCKEIAQAAPKMLDHLCEGCETHFSGLKGHLDALELPYRINSLMVRGLDYYSRTAFEVTTQDLGAQNAVAAGGRYDGLVAEMGGKPMPAIGFAMGLERLVLLMDESLGTTAKPDLYMVALGDAATSPAFAFAEKVRGLGMRVEMGLQGGSMKSQMKKAGRSEATWCAIVGESEAESGQVVLKNMAEGEQDTLCVDDALARLNSAV</sequence>
<evidence type="ECO:0000256" key="5">
    <source>
        <dbReference type="ARBA" id="ARBA00022598"/>
    </source>
</evidence>
<dbReference type="GO" id="GO:0005524">
    <property type="term" value="F:ATP binding"/>
    <property type="evidence" value="ECO:0007669"/>
    <property type="project" value="UniProtKB-UniRule"/>
</dbReference>
<dbReference type="Pfam" id="PF13393">
    <property type="entry name" value="tRNA-synt_His"/>
    <property type="match status" value="1"/>
</dbReference>
<keyword evidence="5 11" id="KW-0436">Ligase</keyword>
<evidence type="ECO:0000256" key="11">
    <source>
        <dbReference type="HAMAP-Rule" id="MF_00127"/>
    </source>
</evidence>
<dbReference type="GO" id="GO:0006427">
    <property type="term" value="P:histidyl-tRNA aminoacylation"/>
    <property type="evidence" value="ECO:0007669"/>
    <property type="project" value="UniProtKB-UniRule"/>
</dbReference>
<comment type="similarity">
    <text evidence="2 11">Belongs to the class-II aminoacyl-tRNA synthetase family.</text>
</comment>
<evidence type="ECO:0000256" key="4">
    <source>
        <dbReference type="ARBA" id="ARBA00022490"/>
    </source>
</evidence>
<dbReference type="InterPro" id="IPR045864">
    <property type="entry name" value="aa-tRNA-synth_II/BPL/LPL"/>
</dbReference>
<dbReference type="InterPro" id="IPR006195">
    <property type="entry name" value="aa-tRNA-synth_II"/>
</dbReference>
<keyword evidence="7 11" id="KW-0067">ATP-binding</keyword>
<dbReference type="InterPro" id="IPR036621">
    <property type="entry name" value="Anticodon-bd_dom_sf"/>
</dbReference>
<dbReference type="CDD" id="cd00773">
    <property type="entry name" value="HisRS-like_core"/>
    <property type="match status" value="1"/>
</dbReference>
<evidence type="ECO:0000256" key="9">
    <source>
        <dbReference type="ARBA" id="ARBA00023146"/>
    </source>
</evidence>
<dbReference type="CDD" id="cd00859">
    <property type="entry name" value="HisRS_anticodon"/>
    <property type="match status" value="1"/>
</dbReference>
<reference evidence="14" key="1">
    <citation type="submission" date="2015-04" db="EMBL/GenBank/DDBJ databases">
        <authorList>
            <person name="Syromyatnikov M.Y."/>
            <person name="Popov V.N."/>
        </authorList>
    </citation>
    <scope>NUCLEOTIDE SEQUENCE</scope>
    <source>
        <strain evidence="14">MO-1</strain>
    </source>
</reference>
<feature type="domain" description="Aminoacyl-transfer RNA synthetases class-II family profile" evidence="13">
    <location>
        <begin position="1"/>
        <end position="323"/>
    </location>
</feature>
<feature type="binding site" evidence="12">
    <location>
        <begin position="80"/>
        <end position="82"/>
    </location>
    <ligand>
        <name>L-histidine</name>
        <dbReference type="ChEBI" id="CHEBI:57595"/>
    </ligand>
</feature>
<dbReference type="InterPro" id="IPR004516">
    <property type="entry name" value="HisRS/HisZ"/>
</dbReference>
<keyword evidence="9 11" id="KW-0030">Aminoacyl-tRNA synthetase</keyword>
<dbReference type="SUPFAM" id="SSF55681">
    <property type="entry name" value="Class II aaRS and biotin synthetases"/>
    <property type="match status" value="1"/>
</dbReference>
<keyword evidence="4 11" id="KW-0963">Cytoplasm</keyword>
<organism evidence="14">
    <name type="scientific">Magnetococcus massalia (strain MO-1)</name>
    <dbReference type="NCBI Taxonomy" id="451514"/>
    <lineage>
        <taxon>Bacteria</taxon>
        <taxon>Pseudomonadati</taxon>
        <taxon>Pseudomonadota</taxon>
        <taxon>Magnetococcia</taxon>
        <taxon>Magnetococcales</taxon>
        <taxon>Magnetococcaceae</taxon>
        <taxon>Magnetococcus</taxon>
    </lineage>
</organism>
<dbReference type="Gene3D" id="3.30.930.10">
    <property type="entry name" value="Bira Bifunctional Protein, Domain 2"/>
    <property type="match status" value="1"/>
</dbReference>
<evidence type="ECO:0000256" key="3">
    <source>
        <dbReference type="ARBA" id="ARBA00011738"/>
    </source>
</evidence>
<dbReference type="AlphaFoldDB" id="A0A1S7LNN3"/>
<evidence type="ECO:0000256" key="8">
    <source>
        <dbReference type="ARBA" id="ARBA00022917"/>
    </source>
</evidence>
<dbReference type="FunFam" id="3.30.930.10:FF:000005">
    <property type="entry name" value="Histidine--tRNA ligase"/>
    <property type="match status" value="1"/>
</dbReference>
<dbReference type="PROSITE" id="PS50862">
    <property type="entry name" value="AA_TRNA_LIGASE_II"/>
    <property type="match status" value="1"/>
</dbReference>
<dbReference type="InterPro" id="IPR041715">
    <property type="entry name" value="HisRS-like_core"/>
</dbReference>
<dbReference type="EMBL" id="LO017727">
    <property type="protein sequence ID" value="CRH07461.1"/>
    <property type="molecule type" value="Genomic_DNA"/>
</dbReference>
<proteinExistence type="inferred from homology"/>
<feature type="binding site" evidence="12">
    <location>
        <position position="124"/>
    </location>
    <ligand>
        <name>L-histidine</name>
        <dbReference type="ChEBI" id="CHEBI:57595"/>
    </ligand>
</feature>
<dbReference type="SUPFAM" id="SSF52954">
    <property type="entry name" value="Class II aaRS ABD-related"/>
    <property type="match status" value="1"/>
</dbReference>
<evidence type="ECO:0000256" key="1">
    <source>
        <dbReference type="ARBA" id="ARBA00004496"/>
    </source>
</evidence>
<dbReference type="PIRSF" id="PIRSF001549">
    <property type="entry name" value="His-tRNA_synth"/>
    <property type="match status" value="1"/>
</dbReference>
<comment type="subcellular location">
    <subcellularLocation>
        <location evidence="1 11">Cytoplasm</location>
    </subcellularLocation>
</comment>
<evidence type="ECO:0000256" key="2">
    <source>
        <dbReference type="ARBA" id="ARBA00008226"/>
    </source>
</evidence>
<evidence type="ECO:0000256" key="12">
    <source>
        <dbReference type="PIRSR" id="PIRSR001549-1"/>
    </source>
</evidence>
<dbReference type="GO" id="GO:0004821">
    <property type="term" value="F:histidine-tRNA ligase activity"/>
    <property type="evidence" value="ECO:0007669"/>
    <property type="project" value="UniProtKB-UniRule"/>
</dbReference>
<feature type="binding site" evidence="12">
    <location>
        <position position="128"/>
    </location>
    <ligand>
        <name>L-histidine</name>
        <dbReference type="ChEBI" id="CHEBI:57595"/>
    </ligand>
</feature>
<keyword evidence="8 11" id="KW-0648">Protein biosynthesis</keyword>
<evidence type="ECO:0000313" key="14">
    <source>
        <dbReference type="EMBL" id="CRH07461.1"/>
    </source>
</evidence>
<dbReference type="InterPro" id="IPR015807">
    <property type="entry name" value="His-tRNA-ligase"/>
</dbReference>
<dbReference type="InterPro" id="IPR004154">
    <property type="entry name" value="Anticodon-bd"/>
</dbReference>
<dbReference type="PANTHER" id="PTHR43707:SF1">
    <property type="entry name" value="HISTIDINE--TRNA LIGASE, MITOCHONDRIAL-RELATED"/>
    <property type="match status" value="1"/>
</dbReference>